<feature type="compositionally biased region" description="Low complexity" evidence="1">
    <location>
        <begin position="210"/>
        <end position="220"/>
    </location>
</feature>
<dbReference type="GeneID" id="94830133"/>
<organism evidence="3 4">
    <name type="scientific">Tritrichomonas foetus</name>
    <dbReference type="NCBI Taxonomy" id="1144522"/>
    <lineage>
        <taxon>Eukaryota</taxon>
        <taxon>Metamonada</taxon>
        <taxon>Parabasalia</taxon>
        <taxon>Tritrichomonadida</taxon>
        <taxon>Tritrichomonadidae</taxon>
        <taxon>Tritrichomonas</taxon>
    </lineage>
</organism>
<evidence type="ECO:0000313" key="3">
    <source>
        <dbReference type="EMBL" id="OHS95733.1"/>
    </source>
</evidence>
<dbReference type="OrthoDB" id="10491609at2759"/>
<feature type="region of interest" description="Disordered" evidence="1">
    <location>
        <begin position="205"/>
        <end position="235"/>
    </location>
</feature>
<feature type="domain" description="Ubiquitin-like" evidence="2">
    <location>
        <begin position="5"/>
        <end position="79"/>
    </location>
</feature>
<evidence type="ECO:0000256" key="1">
    <source>
        <dbReference type="SAM" id="MobiDB-lite"/>
    </source>
</evidence>
<dbReference type="PROSITE" id="PS50053">
    <property type="entry name" value="UBIQUITIN_2"/>
    <property type="match status" value="1"/>
</dbReference>
<keyword evidence="4" id="KW-1185">Reference proteome</keyword>
<dbReference type="SUPFAM" id="SSF54236">
    <property type="entry name" value="Ubiquitin-like"/>
    <property type="match status" value="1"/>
</dbReference>
<dbReference type="AlphaFoldDB" id="A0A1J4JE69"/>
<feature type="region of interest" description="Disordered" evidence="1">
    <location>
        <begin position="147"/>
        <end position="176"/>
    </location>
</feature>
<comment type="caution">
    <text evidence="3">The sequence shown here is derived from an EMBL/GenBank/DDBJ whole genome shotgun (WGS) entry which is preliminary data.</text>
</comment>
<dbReference type="InterPro" id="IPR000626">
    <property type="entry name" value="Ubiquitin-like_dom"/>
</dbReference>
<dbReference type="EMBL" id="MLAK01001226">
    <property type="protein sequence ID" value="OHS95733.1"/>
    <property type="molecule type" value="Genomic_DNA"/>
</dbReference>
<feature type="compositionally biased region" description="Acidic residues" evidence="1">
    <location>
        <begin position="150"/>
        <end position="160"/>
    </location>
</feature>
<dbReference type="VEuPathDB" id="TrichDB:TRFO_10386"/>
<dbReference type="Proteomes" id="UP000179807">
    <property type="component" value="Unassembled WGS sequence"/>
</dbReference>
<protein>
    <recommendedName>
        <fullName evidence="2">Ubiquitin-like domain-containing protein</fullName>
    </recommendedName>
</protein>
<sequence>MDAELNLILCPFTGKTVPLHMKKSDTVRSVVEAARIPVPPNTQLICVSHGNQLQLDLSLGIQGIKSNDTIVVLCKKLGRTPNSRNSSNLDNSNITGQNIQNVSRLDVFEEQQKSLFEEALRVSDLSFLLFDYYRTSSTVYQEILSQQEEQFSDTSEEDDYPSQLPENPHISEDPLPTCWGTQSQIYAFEDQQINYLPPLHYHNGLHSIHNPQNNGSNNPSSKEDPLNEVNGRKKT</sequence>
<dbReference type="RefSeq" id="XP_068348870.1">
    <property type="nucleotide sequence ID" value="XM_068495429.1"/>
</dbReference>
<dbReference type="Gene3D" id="3.10.20.90">
    <property type="entry name" value="Phosphatidylinositol 3-kinase Catalytic Subunit, Chain A, domain 1"/>
    <property type="match status" value="1"/>
</dbReference>
<evidence type="ECO:0000313" key="4">
    <source>
        <dbReference type="Proteomes" id="UP000179807"/>
    </source>
</evidence>
<evidence type="ECO:0000259" key="2">
    <source>
        <dbReference type="PROSITE" id="PS50053"/>
    </source>
</evidence>
<proteinExistence type="predicted"/>
<dbReference type="CDD" id="cd17039">
    <property type="entry name" value="Ubl_ubiquitin_like"/>
    <property type="match status" value="1"/>
</dbReference>
<gene>
    <name evidence="3" type="ORF">TRFO_10386</name>
</gene>
<name>A0A1J4JE69_9EUKA</name>
<reference evidence="3" key="1">
    <citation type="submission" date="2016-10" db="EMBL/GenBank/DDBJ databases">
        <authorList>
            <person name="Benchimol M."/>
            <person name="Almeida L.G."/>
            <person name="Vasconcelos A.T."/>
            <person name="Perreira-Neves A."/>
            <person name="Rosa I.A."/>
            <person name="Tasca T."/>
            <person name="Bogo M.R."/>
            <person name="de Souza W."/>
        </authorList>
    </citation>
    <scope>NUCLEOTIDE SEQUENCE [LARGE SCALE GENOMIC DNA]</scope>
    <source>
        <strain evidence="3">K</strain>
    </source>
</reference>
<dbReference type="InterPro" id="IPR029071">
    <property type="entry name" value="Ubiquitin-like_domsf"/>
</dbReference>
<accession>A0A1J4JE69</accession>